<protein>
    <submittedName>
        <fullName evidence="1">Uncharacterized protein</fullName>
    </submittedName>
</protein>
<gene>
    <name evidence="1" type="ORF">S03H2_60422</name>
</gene>
<sequence>VVDAYPGYWGKCSFDIENTGTIPAEIYRCTIQPVDPAMMPSWLHVDWDNVCNADTTLLKPKDKFTDKFIGVTIKDSAPENAGPITFKVTILAKQWNAP</sequence>
<organism evidence="1">
    <name type="scientific">marine sediment metagenome</name>
    <dbReference type="NCBI Taxonomy" id="412755"/>
    <lineage>
        <taxon>unclassified sequences</taxon>
        <taxon>metagenomes</taxon>
        <taxon>ecological metagenomes</taxon>
    </lineage>
</organism>
<comment type="caution">
    <text evidence="1">The sequence shown here is derived from an EMBL/GenBank/DDBJ whole genome shotgun (WGS) entry which is preliminary data.</text>
</comment>
<reference evidence="1" key="1">
    <citation type="journal article" date="2014" name="Front. Microbiol.">
        <title>High frequency of phylogenetically diverse reductive dehalogenase-homologous genes in deep subseafloor sedimentary metagenomes.</title>
        <authorList>
            <person name="Kawai M."/>
            <person name="Futagami T."/>
            <person name="Toyoda A."/>
            <person name="Takaki Y."/>
            <person name="Nishi S."/>
            <person name="Hori S."/>
            <person name="Arai W."/>
            <person name="Tsubouchi T."/>
            <person name="Morono Y."/>
            <person name="Uchiyama I."/>
            <person name="Ito T."/>
            <person name="Fujiyama A."/>
            <person name="Inagaki F."/>
            <person name="Takami H."/>
        </authorList>
    </citation>
    <scope>NUCLEOTIDE SEQUENCE</scope>
    <source>
        <strain evidence="1">Expedition CK06-06</strain>
    </source>
</reference>
<evidence type="ECO:0000313" key="1">
    <source>
        <dbReference type="EMBL" id="GAH89074.1"/>
    </source>
</evidence>
<proteinExistence type="predicted"/>
<dbReference type="AlphaFoldDB" id="X1KFY6"/>
<dbReference type="EMBL" id="BARU01038935">
    <property type="protein sequence ID" value="GAH89074.1"/>
    <property type="molecule type" value="Genomic_DNA"/>
</dbReference>
<accession>X1KFY6</accession>
<feature type="non-terminal residue" evidence="1">
    <location>
        <position position="1"/>
    </location>
</feature>
<name>X1KFY6_9ZZZZ</name>